<gene>
    <name evidence="3" type="ORF">LK996_14970</name>
</gene>
<dbReference type="InterPro" id="IPR014004">
    <property type="entry name" value="Transpt-assoc_nodulatn_dom_bac"/>
</dbReference>
<protein>
    <submittedName>
        <fullName evidence="3">BON domain-containing protein</fullName>
    </submittedName>
</protein>
<dbReference type="PANTHER" id="PTHR34606:SF15">
    <property type="entry name" value="BON DOMAIN-CONTAINING PROTEIN"/>
    <property type="match status" value="1"/>
</dbReference>
<dbReference type="Proteomes" id="UP001165293">
    <property type="component" value="Unassembled WGS sequence"/>
</dbReference>
<organism evidence="3 4">
    <name type="scientific">Noviluteimonas lactosilytica</name>
    <dbReference type="NCBI Taxonomy" id="2888523"/>
    <lineage>
        <taxon>Bacteria</taxon>
        <taxon>Pseudomonadati</taxon>
        <taxon>Pseudomonadota</taxon>
        <taxon>Gammaproteobacteria</taxon>
        <taxon>Lysobacterales</taxon>
        <taxon>Lysobacteraceae</taxon>
        <taxon>Noviluteimonas</taxon>
    </lineage>
</organism>
<sequence length="285" mass="33050">MNERDREHHGRHGGVRHLGERLFGRRDEQHDDDRERDDRDERYARSLRDTYNPEPQWLQQDRESESRRERSGDASRTNRDFGARNYGARDEQRMREERDYDQRTLGQRTGRGGYETTGWEEDELDFGTRRYEPFRVGTGMGLGPTGRSDLEFGQGYGKSSGYGHHESGYGSRAGWDLGSHQRDWVSDHRPSYRGLGPQNYKRSDERIREDIYERLTDSHVIDARSIMVDVNQGNVTLSGTVGERRMRYAAEDLVERIGGVANINNQLRVQQGGEASSPDLDTERH</sequence>
<proteinExistence type="predicted"/>
<dbReference type="PANTHER" id="PTHR34606">
    <property type="entry name" value="BON DOMAIN-CONTAINING PROTEIN"/>
    <property type="match status" value="1"/>
</dbReference>
<dbReference type="SMART" id="SM00749">
    <property type="entry name" value="BON"/>
    <property type="match status" value="1"/>
</dbReference>
<dbReference type="EMBL" id="JAJGAK010000004">
    <property type="protein sequence ID" value="MCC8364373.1"/>
    <property type="molecule type" value="Genomic_DNA"/>
</dbReference>
<keyword evidence="4" id="KW-1185">Reference proteome</keyword>
<dbReference type="PROSITE" id="PS50914">
    <property type="entry name" value="BON"/>
    <property type="match status" value="1"/>
</dbReference>
<dbReference type="InterPro" id="IPR007055">
    <property type="entry name" value="BON_dom"/>
</dbReference>
<feature type="compositionally biased region" description="Basic and acidic residues" evidence="1">
    <location>
        <begin position="17"/>
        <end position="48"/>
    </location>
</feature>
<evidence type="ECO:0000313" key="3">
    <source>
        <dbReference type="EMBL" id="MCC8364373.1"/>
    </source>
</evidence>
<name>A0ABS8JL79_9GAMM</name>
<accession>A0ABS8JL79</accession>
<dbReference type="InterPro" id="IPR051686">
    <property type="entry name" value="Lipoprotein_DolP"/>
</dbReference>
<evidence type="ECO:0000256" key="1">
    <source>
        <dbReference type="SAM" id="MobiDB-lite"/>
    </source>
</evidence>
<evidence type="ECO:0000313" key="4">
    <source>
        <dbReference type="Proteomes" id="UP001165293"/>
    </source>
</evidence>
<dbReference type="RefSeq" id="WP_230528165.1">
    <property type="nucleotide sequence ID" value="NZ_JAJGAK010000004.1"/>
</dbReference>
<evidence type="ECO:0000259" key="2">
    <source>
        <dbReference type="PROSITE" id="PS50914"/>
    </source>
</evidence>
<dbReference type="Gene3D" id="3.30.1340.30">
    <property type="match status" value="1"/>
</dbReference>
<dbReference type="Pfam" id="PF04972">
    <property type="entry name" value="BON"/>
    <property type="match status" value="1"/>
</dbReference>
<comment type="caution">
    <text evidence="3">The sequence shown here is derived from an EMBL/GenBank/DDBJ whole genome shotgun (WGS) entry which is preliminary data.</text>
</comment>
<feature type="region of interest" description="Disordered" evidence="1">
    <location>
        <begin position="1"/>
        <end position="118"/>
    </location>
</feature>
<reference evidence="3" key="1">
    <citation type="submission" date="2021-10" db="EMBL/GenBank/DDBJ databases">
        <authorList>
            <person name="Lyu M."/>
            <person name="Wang X."/>
            <person name="Meng X."/>
            <person name="Xu K."/>
        </authorList>
    </citation>
    <scope>NUCLEOTIDE SEQUENCE</scope>
    <source>
        <strain evidence="3">A6</strain>
    </source>
</reference>
<feature type="domain" description="BON" evidence="2">
    <location>
        <begin position="203"/>
        <end position="271"/>
    </location>
</feature>
<feature type="compositionally biased region" description="Basic and acidic residues" evidence="1">
    <location>
        <begin position="60"/>
        <end position="102"/>
    </location>
</feature>